<accession>A0A9X3CJF3</accession>
<keyword evidence="1" id="KW-0812">Transmembrane</keyword>
<keyword evidence="1" id="KW-0472">Membrane</keyword>
<evidence type="ECO:0000313" key="3">
    <source>
        <dbReference type="Proteomes" id="UP001155587"/>
    </source>
</evidence>
<keyword evidence="3" id="KW-1185">Reference proteome</keyword>
<protein>
    <submittedName>
        <fullName evidence="2">Uncharacterized protein</fullName>
    </submittedName>
</protein>
<reference evidence="2" key="1">
    <citation type="submission" date="2022-02" db="EMBL/GenBank/DDBJ databases">
        <title>Vibrio sp. nov, a new bacterium isolated from seawater.</title>
        <authorList>
            <person name="Yuan Y."/>
        </authorList>
    </citation>
    <scope>NUCLEOTIDE SEQUENCE</scope>
    <source>
        <strain evidence="2">ZSDZ65</strain>
    </source>
</reference>
<dbReference type="Proteomes" id="UP001155587">
    <property type="component" value="Unassembled WGS sequence"/>
</dbReference>
<comment type="caution">
    <text evidence="2">The sequence shown here is derived from an EMBL/GenBank/DDBJ whole genome shotgun (WGS) entry which is preliminary data.</text>
</comment>
<keyword evidence="1" id="KW-1133">Transmembrane helix</keyword>
<dbReference type="EMBL" id="JAKRRY010000001">
    <property type="protein sequence ID" value="MCW8344562.1"/>
    <property type="molecule type" value="Genomic_DNA"/>
</dbReference>
<evidence type="ECO:0000256" key="1">
    <source>
        <dbReference type="SAM" id="Phobius"/>
    </source>
</evidence>
<dbReference type="AlphaFoldDB" id="A0A9X3CJF3"/>
<proteinExistence type="predicted"/>
<sequence length="52" mass="5953">MTRLIAIAFLVTLAFMLFRYRTNEKVQQGVVITLLSGFAIYVATLVFTELIR</sequence>
<organism evidence="2 3">
    <name type="scientific">Vibrio qingdaonensis</name>
    <dbReference type="NCBI Taxonomy" id="2829491"/>
    <lineage>
        <taxon>Bacteria</taxon>
        <taxon>Pseudomonadati</taxon>
        <taxon>Pseudomonadota</taxon>
        <taxon>Gammaproteobacteria</taxon>
        <taxon>Vibrionales</taxon>
        <taxon>Vibrionaceae</taxon>
        <taxon>Vibrio</taxon>
    </lineage>
</organism>
<name>A0A9X3CJF3_9VIBR</name>
<feature type="transmembrane region" description="Helical" evidence="1">
    <location>
        <begin position="29"/>
        <end position="51"/>
    </location>
</feature>
<dbReference type="RefSeq" id="WP_265672981.1">
    <property type="nucleotide sequence ID" value="NZ_JAKRRY010000001.1"/>
</dbReference>
<gene>
    <name evidence="2" type="ORF">MD535_00780</name>
</gene>
<evidence type="ECO:0000313" key="2">
    <source>
        <dbReference type="EMBL" id="MCW8344562.1"/>
    </source>
</evidence>